<comment type="caution">
    <text evidence="2">The sequence shown here is derived from an EMBL/GenBank/DDBJ whole genome shotgun (WGS) entry which is preliminary data.</text>
</comment>
<name>A0AAN8DNN9_CHAGU</name>
<organism evidence="2 3">
    <name type="scientific">Champsocephalus gunnari</name>
    <name type="common">Mackerel icefish</name>
    <dbReference type="NCBI Taxonomy" id="52237"/>
    <lineage>
        <taxon>Eukaryota</taxon>
        <taxon>Metazoa</taxon>
        <taxon>Chordata</taxon>
        <taxon>Craniata</taxon>
        <taxon>Vertebrata</taxon>
        <taxon>Euteleostomi</taxon>
        <taxon>Actinopterygii</taxon>
        <taxon>Neopterygii</taxon>
        <taxon>Teleostei</taxon>
        <taxon>Neoteleostei</taxon>
        <taxon>Acanthomorphata</taxon>
        <taxon>Eupercaria</taxon>
        <taxon>Perciformes</taxon>
        <taxon>Notothenioidei</taxon>
        <taxon>Channichthyidae</taxon>
        <taxon>Champsocephalus</taxon>
    </lineage>
</organism>
<evidence type="ECO:0000313" key="2">
    <source>
        <dbReference type="EMBL" id="KAK5926206.1"/>
    </source>
</evidence>
<accession>A0AAN8DNN9</accession>
<protein>
    <submittedName>
        <fullName evidence="2">Uncharacterized protein</fullName>
    </submittedName>
</protein>
<feature type="region of interest" description="Disordered" evidence="1">
    <location>
        <begin position="33"/>
        <end position="74"/>
    </location>
</feature>
<proteinExistence type="predicted"/>
<sequence>MPVVISSRISVNCHPVTGRLHVVRRRPLLPTGLRVCPGPDHSDEGTGSPANPEERLSVGQLSPHHRAQAPGLCG</sequence>
<dbReference type="EMBL" id="JAURVH010001519">
    <property type="protein sequence ID" value="KAK5926206.1"/>
    <property type="molecule type" value="Genomic_DNA"/>
</dbReference>
<keyword evidence="3" id="KW-1185">Reference proteome</keyword>
<reference evidence="2 3" key="1">
    <citation type="journal article" date="2023" name="Mol. Biol. Evol.">
        <title>Genomics of Secondarily Temperate Adaptation in the Only Non-Antarctic Icefish.</title>
        <authorList>
            <person name="Rivera-Colon A.G."/>
            <person name="Rayamajhi N."/>
            <person name="Minhas B.F."/>
            <person name="Madrigal G."/>
            <person name="Bilyk K.T."/>
            <person name="Yoon V."/>
            <person name="Hune M."/>
            <person name="Gregory S."/>
            <person name="Cheng C.H.C."/>
            <person name="Catchen J.M."/>
        </authorList>
    </citation>
    <scope>NUCLEOTIDE SEQUENCE [LARGE SCALE GENOMIC DNA]</scope>
    <source>
        <tissue evidence="2">White muscle</tissue>
    </source>
</reference>
<gene>
    <name evidence="2" type="ORF">CgunFtcFv8_021798</name>
</gene>
<dbReference type="Proteomes" id="UP001331515">
    <property type="component" value="Unassembled WGS sequence"/>
</dbReference>
<dbReference type="AlphaFoldDB" id="A0AAN8DNN9"/>
<evidence type="ECO:0000313" key="3">
    <source>
        <dbReference type="Proteomes" id="UP001331515"/>
    </source>
</evidence>
<evidence type="ECO:0000256" key="1">
    <source>
        <dbReference type="SAM" id="MobiDB-lite"/>
    </source>
</evidence>